<evidence type="ECO:0000313" key="9">
    <source>
        <dbReference type="Proteomes" id="UP000229335"/>
    </source>
</evidence>
<dbReference type="InterPro" id="IPR005849">
    <property type="entry name" value="GalP_Utransf_N"/>
</dbReference>
<evidence type="ECO:0000313" key="8">
    <source>
        <dbReference type="EMBL" id="PIT93698.1"/>
    </source>
</evidence>
<comment type="caution">
    <text evidence="8">The sequence shown here is derived from an EMBL/GenBank/DDBJ whole genome shotgun (WGS) entry which is preliminary data.</text>
</comment>
<keyword evidence="3" id="KW-0119">Carbohydrate metabolism</keyword>
<gene>
    <name evidence="8" type="ORF">COU00_02905</name>
</gene>
<name>A0A2M6WLI5_9BACT</name>
<feature type="binding site" evidence="6">
    <location>
        <position position="43"/>
    </location>
    <ligand>
        <name>Zn(2+)</name>
        <dbReference type="ChEBI" id="CHEBI:29105"/>
    </ligand>
</feature>
<reference evidence="9" key="1">
    <citation type="submission" date="2017-09" db="EMBL/GenBank/DDBJ databases">
        <title>Depth-based differentiation of microbial function through sediment-hosted aquifers and enrichment of novel symbionts in the deep terrestrial subsurface.</title>
        <authorList>
            <person name="Probst A.J."/>
            <person name="Ladd B."/>
            <person name="Jarett J.K."/>
            <person name="Geller-Mcgrath D.E."/>
            <person name="Sieber C.M.K."/>
            <person name="Emerson J.B."/>
            <person name="Anantharaman K."/>
            <person name="Thomas B.C."/>
            <person name="Malmstrom R."/>
            <person name="Stieglmeier M."/>
            <person name="Klingl A."/>
            <person name="Woyke T."/>
            <person name="Ryan C.M."/>
            <person name="Banfield J.F."/>
        </authorList>
    </citation>
    <scope>NUCLEOTIDE SEQUENCE [LARGE SCALE GENOMIC DNA]</scope>
</reference>
<feature type="binding site" evidence="6">
    <location>
        <position position="94"/>
    </location>
    <ligand>
        <name>Zn(2+)</name>
        <dbReference type="ChEBI" id="CHEBI:29105"/>
    </ligand>
</feature>
<organism evidence="8 9">
    <name type="scientific">Candidatus Falkowbacteria bacterium CG10_big_fil_rev_8_21_14_0_10_43_11</name>
    <dbReference type="NCBI Taxonomy" id="1974568"/>
    <lineage>
        <taxon>Bacteria</taxon>
        <taxon>Candidatus Falkowiibacteriota</taxon>
    </lineage>
</organism>
<proteinExistence type="predicted"/>
<dbReference type="InterPro" id="IPR053177">
    <property type="entry name" value="ADP-glucose_phosphorylase"/>
</dbReference>
<dbReference type="EMBL" id="PFAS01000048">
    <property type="protein sequence ID" value="PIT93698.1"/>
    <property type="molecule type" value="Genomic_DNA"/>
</dbReference>
<dbReference type="PANTHER" id="PTHR42763">
    <property type="entry name" value="ADP-GLUCOSE PHOSPHORYLASE"/>
    <property type="match status" value="1"/>
</dbReference>
<feature type="active site" description="Tele-UMP-histidine intermediate" evidence="5">
    <location>
        <position position="147"/>
    </location>
</feature>
<dbReference type="GO" id="GO:0008108">
    <property type="term" value="F:UDP-glucose:hexose-1-phosphate uridylyltransferase activity"/>
    <property type="evidence" value="ECO:0007669"/>
    <property type="project" value="UniProtKB-UniRule"/>
</dbReference>
<protein>
    <recommendedName>
        <fullName evidence="4">Galactose-1-phosphate uridylyltransferase</fullName>
        <ecNumber evidence="4">2.7.7.12</ecNumber>
    </recommendedName>
</protein>
<dbReference type="InterPro" id="IPR036265">
    <property type="entry name" value="HIT-like_sf"/>
</dbReference>
<accession>A0A2M6WLI5</accession>
<feature type="domain" description="Galactose-1-phosphate uridyl transferase N-terminal" evidence="7">
    <location>
        <begin position="4"/>
        <end position="157"/>
    </location>
</feature>
<dbReference type="Gene3D" id="3.30.428.10">
    <property type="entry name" value="HIT-like"/>
    <property type="match status" value="2"/>
</dbReference>
<evidence type="ECO:0000256" key="4">
    <source>
        <dbReference type="NCBIfam" id="TIGR00209"/>
    </source>
</evidence>
<evidence type="ECO:0000256" key="5">
    <source>
        <dbReference type="PIRSR" id="PIRSR000808-1"/>
    </source>
</evidence>
<dbReference type="PANTHER" id="PTHR42763:SF2">
    <property type="entry name" value="ADP-GLUCOSE PHOSPHORYLASE"/>
    <property type="match status" value="1"/>
</dbReference>
<dbReference type="NCBIfam" id="TIGR00209">
    <property type="entry name" value="galT_1"/>
    <property type="match status" value="1"/>
</dbReference>
<dbReference type="EC" id="2.7.7.12" evidence="4"/>
<feature type="binding site" evidence="6">
    <location>
        <position position="145"/>
    </location>
    <ligand>
        <name>Zn(2+)</name>
        <dbReference type="ChEBI" id="CHEBI:29105"/>
    </ligand>
</feature>
<feature type="binding site" evidence="6">
    <location>
        <position position="40"/>
    </location>
    <ligand>
        <name>Zn(2+)</name>
        <dbReference type="ChEBI" id="CHEBI:29105"/>
    </ligand>
</feature>
<dbReference type="GO" id="GO:0006012">
    <property type="term" value="P:galactose metabolic process"/>
    <property type="evidence" value="ECO:0007669"/>
    <property type="project" value="UniProtKB-UniRule"/>
</dbReference>
<dbReference type="Proteomes" id="UP000229335">
    <property type="component" value="Unassembled WGS sequence"/>
</dbReference>
<evidence type="ECO:0000256" key="2">
    <source>
        <dbReference type="ARBA" id="ARBA00022695"/>
    </source>
</evidence>
<dbReference type="AlphaFoldDB" id="A0A2M6WLI5"/>
<keyword evidence="6" id="KW-0479">Metal-binding</keyword>
<dbReference type="GO" id="GO:0008270">
    <property type="term" value="F:zinc ion binding"/>
    <property type="evidence" value="ECO:0007669"/>
    <property type="project" value="InterPro"/>
</dbReference>
<keyword evidence="6" id="KW-0862">Zinc</keyword>
<dbReference type="Pfam" id="PF01087">
    <property type="entry name" value="GalP_UDP_transf"/>
    <property type="match status" value="1"/>
</dbReference>
<evidence type="ECO:0000256" key="1">
    <source>
        <dbReference type="ARBA" id="ARBA00022679"/>
    </source>
</evidence>
<dbReference type="PIRSF" id="PIRSF000808">
    <property type="entry name" value="GalT"/>
    <property type="match status" value="1"/>
</dbReference>
<evidence type="ECO:0000256" key="6">
    <source>
        <dbReference type="PIRSR" id="PIRSR000808-3"/>
    </source>
</evidence>
<sequence>MNSELRKDYLLNKYVIITPSRSKRPRDISEETVLRRNRPCVFCPQAIRRNSIIDSIGDKSAWQVLSLPNDYPAVTLQNKKAYGAQEVIIDTAKHGVELGELSENEILNVLKMYQRRTAALSKIKNLDYVLIFKNNGAKAGASLAHVHSQIFATDIIPPDVQEEITAAINYQTEHKRNVFADIIKKEIKGPRKIYADKLIAAFCPYASQFHYEAWILPRRLVDNITELAPAELQATAKILKKILLKLHKLNLSYNLFMHQVISNPNQYFYIKIQPRDSIWAGVELGSGIVINSVAPEEAARFYRKK</sequence>
<evidence type="ECO:0000259" key="7">
    <source>
        <dbReference type="Pfam" id="PF01087"/>
    </source>
</evidence>
<comment type="cofactor">
    <cofactor evidence="6">
        <name>Zn(2+)</name>
        <dbReference type="ChEBI" id="CHEBI:29105"/>
    </cofactor>
    <text evidence="6">Binds 1 zinc ion per subunit.</text>
</comment>
<dbReference type="SUPFAM" id="SSF54197">
    <property type="entry name" value="HIT-like"/>
    <property type="match status" value="2"/>
</dbReference>
<evidence type="ECO:0000256" key="3">
    <source>
        <dbReference type="ARBA" id="ARBA00023277"/>
    </source>
</evidence>
<dbReference type="InterPro" id="IPR001937">
    <property type="entry name" value="GalP_UDPtransf1"/>
</dbReference>
<keyword evidence="2" id="KW-0548">Nucleotidyltransferase</keyword>
<keyword evidence="1" id="KW-0808">Transferase</keyword>